<proteinExistence type="predicted"/>
<evidence type="ECO:0000256" key="2">
    <source>
        <dbReference type="ARBA" id="ARBA00023125"/>
    </source>
</evidence>
<dbReference type="InterPro" id="IPR009057">
    <property type="entry name" value="Homeodomain-like_sf"/>
</dbReference>
<evidence type="ECO:0000313" key="7">
    <source>
        <dbReference type="Proteomes" id="UP001209885"/>
    </source>
</evidence>
<organism evidence="6 7">
    <name type="scientific">Mangrovivirga halotolerans</name>
    <dbReference type="NCBI Taxonomy" id="2993936"/>
    <lineage>
        <taxon>Bacteria</taxon>
        <taxon>Pseudomonadati</taxon>
        <taxon>Bacteroidota</taxon>
        <taxon>Cytophagia</taxon>
        <taxon>Cytophagales</taxon>
        <taxon>Mangrovivirgaceae</taxon>
        <taxon>Mangrovivirga</taxon>
    </lineage>
</organism>
<evidence type="ECO:0000256" key="1">
    <source>
        <dbReference type="ARBA" id="ARBA00023015"/>
    </source>
</evidence>
<keyword evidence="1" id="KW-0805">Transcription regulation</keyword>
<dbReference type="SUPFAM" id="SSF46689">
    <property type="entry name" value="Homeodomain-like"/>
    <property type="match status" value="1"/>
</dbReference>
<dbReference type="SMART" id="SM00342">
    <property type="entry name" value="HTH_ARAC"/>
    <property type="match status" value="1"/>
</dbReference>
<reference evidence="6 7" key="1">
    <citation type="submission" date="2022-11" db="EMBL/GenBank/DDBJ databases">
        <title>The characterization of three novel Bacteroidetes species and genomic analysis of their roles in tidal elemental geochemical cycles.</title>
        <authorList>
            <person name="Ma K."/>
        </authorList>
    </citation>
    <scope>NUCLEOTIDE SEQUENCE [LARGE SCALE GENOMIC DNA]</scope>
    <source>
        <strain evidence="6 7">M17</strain>
    </source>
</reference>
<gene>
    <name evidence="6" type="ORF">OO013_08290</name>
</gene>
<keyword evidence="2" id="KW-0238">DNA-binding</keyword>
<dbReference type="PROSITE" id="PS01124">
    <property type="entry name" value="HTH_ARAC_FAMILY_2"/>
    <property type="match status" value="1"/>
</dbReference>
<name>A0ABT3RPY8_9BACT</name>
<dbReference type="Pfam" id="PF12833">
    <property type="entry name" value="HTH_18"/>
    <property type="match status" value="1"/>
</dbReference>
<keyword evidence="7" id="KW-1185">Reference proteome</keyword>
<evidence type="ECO:0000256" key="4">
    <source>
        <dbReference type="SAM" id="Phobius"/>
    </source>
</evidence>
<feature type="transmembrane region" description="Helical" evidence="4">
    <location>
        <begin position="126"/>
        <end position="148"/>
    </location>
</feature>
<comment type="caution">
    <text evidence="6">The sequence shown here is derived from an EMBL/GenBank/DDBJ whole genome shotgun (WGS) entry which is preliminary data.</text>
</comment>
<sequence>MVNDDFINRARDIILNNIEDEGFGVSSLADKLNLSRSQTNRKIKAITGASASHFIKEVRLDKAKELLKNSDLNISEIAFLTGFGSLSYFDKCFHEKYGITPGTFKKSESTILTLNPADKSFPANKYWISSVIGFSLLIIVFLLLGSYFDENERNVNVYILPITVESENREYDYLSKGFSSAMKDELNTYSEQFDFLNYSIHSIDDLEIDITESFDTSGDFIIISGTIKQQLDSFKISIQILVNNREEFNFYYSSSKQEVLSVPHNVSSKINKLMTEN</sequence>
<accession>A0ABT3RPY8</accession>
<dbReference type="PANTHER" id="PTHR43280">
    <property type="entry name" value="ARAC-FAMILY TRANSCRIPTIONAL REGULATOR"/>
    <property type="match status" value="1"/>
</dbReference>
<dbReference type="EMBL" id="JAPFQN010000005">
    <property type="protein sequence ID" value="MCX2743861.1"/>
    <property type="molecule type" value="Genomic_DNA"/>
</dbReference>
<dbReference type="InterPro" id="IPR020449">
    <property type="entry name" value="Tscrpt_reg_AraC-type_HTH"/>
</dbReference>
<keyword evidence="4" id="KW-0472">Membrane</keyword>
<evidence type="ECO:0000256" key="3">
    <source>
        <dbReference type="ARBA" id="ARBA00023163"/>
    </source>
</evidence>
<dbReference type="RefSeq" id="WP_266056319.1">
    <property type="nucleotide sequence ID" value="NZ_JAPFQN010000005.1"/>
</dbReference>
<keyword evidence="3" id="KW-0804">Transcription</keyword>
<dbReference type="PANTHER" id="PTHR43280:SF2">
    <property type="entry name" value="HTH-TYPE TRANSCRIPTIONAL REGULATOR EXSA"/>
    <property type="match status" value="1"/>
</dbReference>
<feature type="domain" description="HTH araC/xylS-type" evidence="5">
    <location>
        <begin position="8"/>
        <end position="107"/>
    </location>
</feature>
<keyword evidence="4" id="KW-0812">Transmembrane</keyword>
<protein>
    <submittedName>
        <fullName evidence="6">AraC family transcriptional regulator</fullName>
    </submittedName>
</protein>
<dbReference type="PRINTS" id="PR00032">
    <property type="entry name" value="HTHARAC"/>
</dbReference>
<dbReference type="Gene3D" id="1.10.10.60">
    <property type="entry name" value="Homeodomain-like"/>
    <property type="match status" value="1"/>
</dbReference>
<keyword evidence="4" id="KW-1133">Transmembrane helix</keyword>
<evidence type="ECO:0000313" key="6">
    <source>
        <dbReference type="EMBL" id="MCX2743861.1"/>
    </source>
</evidence>
<dbReference type="Proteomes" id="UP001209885">
    <property type="component" value="Unassembled WGS sequence"/>
</dbReference>
<evidence type="ECO:0000259" key="5">
    <source>
        <dbReference type="PROSITE" id="PS01124"/>
    </source>
</evidence>
<dbReference type="InterPro" id="IPR018060">
    <property type="entry name" value="HTH_AraC"/>
</dbReference>